<dbReference type="Proteomes" id="UP000298484">
    <property type="component" value="Unassembled WGS sequence"/>
</dbReference>
<proteinExistence type="predicted"/>
<keyword evidence="3" id="KW-1185">Reference proteome</keyword>
<dbReference type="Pfam" id="PF22790">
    <property type="entry name" value="YkoP"/>
    <property type="match status" value="1"/>
</dbReference>
<comment type="caution">
    <text evidence="2">The sequence shown here is derived from an EMBL/GenBank/DDBJ whole genome shotgun (WGS) entry which is preliminary data.</text>
</comment>
<organism evidence="2 3">
    <name type="scientific">Lentibacillus salicampi</name>
    <dbReference type="NCBI Taxonomy" id="175306"/>
    <lineage>
        <taxon>Bacteria</taxon>
        <taxon>Bacillati</taxon>
        <taxon>Bacillota</taxon>
        <taxon>Bacilli</taxon>
        <taxon>Bacillales</taxon>
        <taxon>Bacillaceae</taxon>
        <taxon>Lentibacillus</taxon>
    </lineage>
</organism>
<gene>
    <name evidence="2" type="ORF">E4U82_07470</name>
</gene>
<dbReference type="RefSeq" id="WP_135109582.1">
    <property type="nucleotide sequence ID" value="NZ_SRHY01000007.1"/>
</dbReference>
<dbReference type="EMBL" id="SRHY01000007">
    <property type="protein sequence ID" value="TFJ93318.1"/>
    <property type="molecule type" value="Genomic_DNA"/>
</dbReference>
<name>A0A4Y9ABM5_9BACI</name>
<evidence type="ECO:0000259" key="1">
    <source>
        <dbReference type="Pfam" id="PF22790"/>
    </source>
</evidence>
<protein>
    <recommendedName>
        <fullName evidence="1">YkoP-like domain-containing protein</fullName>
    </recommendedName>
</protein>
<dbReference type="InterPro" id="IPR054467">
    <property type="entry name" value="YkoP-like_dom"/>
</dbReference>
<dbReference type="OrthoDB" id="1951946at2"/>
<evidence type="ECO:0000313" key="2">
    <source>
        <dbReference type="EMBL" id="TFJ93318.1"/>
    </source>
</evidence>
<evidence type="ECO:0000313" key="3">
    <source>
        <dbReference type="Proteomes" id="UP000298484"/>
    </source>
</evidence>
<reference evidence="2 3" key="1">
    <citation type="submission" date="2019-03" db="EMBL/GenBank/DDBJ databases">
        <title>Genome sequence of Lentibacillus salicampi ATCC BAA-719.</title>
        <authorList>
            <person name="Maclea K.S."/>
            <person name="Simoes Junior M."/>
        </authorList>
    </citation>
    <scope>NUCLEOTIDE SEQUENCE [LARGE SCALE GENOMIC DNA]</scope>
    <source>
        <strain evidence="2 3">ATCC BAA-719</strain>
    </source>
</reference>
<accession>A0A4Y9ABM5</accession>
<sequence length="179" mass="21188">MKSYLLTIWNTLDPIYFNFTRLHHVADHERNQTIFRVRLTKYRGSSVVLEDGTTIHKQDLLLKIHLHNVRMIRELKNAKSEVQRALLLYHRIRNDLQCLSHYIAKHPRRHEIKAVIGITMLTKGTKRLGFETFAIQNGYYRRFKQLTCLLINFIADRSCGSPPAYLFMSMNRLLNYSNV</sequence>
<feature type="domain" description="YkoP-like" evidence="1">
    <location>
        <begin position="2"/>
        <end position="175"/>
    </location>
</feature>
<dbReference type="AlphaFoldDB" id="A0A4Y9ABM5"/>